<gene>
    <name evidence="4" type="ORF">Vau01_080600</name>
</gene>
<reference evidence="4" key="1">
    <citation type="submission" date="2021-01" db="EMBL/GenBank/DDBJ databases">
        <title>Whole genome shotgun sequence of Virgisporangium aurantiacum NBRC 16421.</title>
        <authorList>
            <person name="Komaki H."/>
            <person name="Tamura T."/>
        </authorList>
    </citation>
    <scope>NUCLEOTIDE SEQUENCE</scope>
    <source>
        <strain evidence="4">NBRC 16421</strain>
    </source>
</reference>
<feature type="compositionally biased region" description="Polar residues" evidence="1">
    <location>
        <begin position="570"/>
        <end position="579"/>
    </location>
</feature>
<keyword evidence="2" id="KW-0472">Membrane</keyword>
<evidence type="ECO:0000259" key="3">
    <source>
        <dbReference type="PROSITE" id="PS50112"/>
    </source>
</evidence>
<keyword evidence="2" id="KW-1133">Transmembrane helix</keyword>
<feature type="transmembrane region" description="Helical" evidence="2">
    <location>
        <begin position="240"/>
        <end position="257"/>
    </location>
</feature>
<dbReference type="InterPro" id="IPR000014">
    <property type="entry name" value="PAS"/>
</dbReference>
<feature type="domain" description="PAS" evidence="3">
    <location>
        <begin position="435"/>
        <end position="472"/>
    </location>
</feature>
<evidence type="ECO:0000313" key="5">
    <source>
        <dbReference type="Proteomes" id="UP000612585"/>
    </source>
</evidence>
<dbReference type="Gene3D" id="3.30.450.20">
    <property type="entry name" value="PAS domain"/>
    <property type="match status" value="1"/>
</dbReference>
<accession>A0A8J3ZAG8</accession>
<dbReference type="SUPFAM" id="SSF55785">
    <property type="entry name" value="PYP-like sensor domain (PAS domain)"/>
    <property type="match status" value="1"/>
</dbReference>
<comment type="caution">
    <text evidence="4">The sequence shown here is derived from an EMBL/GenBank/DDBJ whole genome shotgun (WGS) entry which is preliminary data.</text>
</comment>
<feature type="transmembrane region" description="Helical" evidence="2">
    <location>
        <begin position="169"/>
        <end position="190"/>
    </location>
</feature>
<dbReference type="EMBL" id="BOPG01000056">
    <property type="protein sequence ID" value="GIJ60544.1"/>
    <property type="molecule type" value="Genomic_DNA"/>
</dbReference>
<feature type="transmembrane region" description="Helical" evidence="2">
    <location>
        <begin position="46"/>
        <end position="64"/>
    </location>
</feature>
<feature type="transmembrane region" description="Helical" evidence="2">
    <location>
        <begin position="202"/>
        <end position="219"/>
    </location>
</feature>
<keyword evidence="5" id="KW-1185">Reference proteome</keyword>
<protein>
    <recommendedName>
        <fullName evidence="3">PAS domain-containing protein</fullName>
    </recommendedName>
</protein>
<name>A0A8J3ZAG8_9ACTN</name>
<dbReference type="InterPro" id="IPR035965">
    <property type="entry name" value="PAS-like_dom_sf"/>
</dbReference>
<dbReference type="PROSITE" id="PS50112">
    <property type="entry name" value="PAS"/>
    <property type="match status" value="1"/>
</dbReference>
<feature type="transmembrane region" description="Helical" evidence="2">
    <location>
        <begin position="141"/>
        <end position="162"/>
    </location>
</feature>
<proteinExistence type="predicted"/>
<evidence type="ECO:0000313" key="4">
    <source>
        <dbReference type="EMBL" id="GIJ60544.1"/>
    </source>
</evidence>
<organism evidence="4 5">
    <name type="scientific">Virgisporangium aurantiacum</name>
    <dbReference type="NCBI Taxonomy" id="175570"/>
    <lineage>
        <taxon>Bacteria</taxon>
        <taxon>Bacillati</taxon>
        <taxon>Actinomycetota</taxon>
        <taxon>Actinomycetes</taxon>
        <taxon>Micromonosporales</taxon>
        <taxon>Micromonosporaceae</taxon>
        <taxon>Virgisporangium</taxon>
    </lineage>
</organism>
<dbReference type="AlphaFoldDB" id="A0A8J3ZAG8"/>
<feature type="transmembrane region" description="Helical" evidence="2">
    <location>
        <begin position="17"/>
        <end position="34"/>
    </location>
</feature>
<feature type="transmembrane region" description="Helical" evidence="2">
    <location>
        <begin position="106"/>
        <end position="129"/>
    </location>
</feature>
<dbReference type="NCBIfam" id="TIGR00229">
    <property type="entry name" value="sensory_box"/>
    <property type="match status" value="1"/>
</dbReference>
<feature type="transmembrane region" description="Helical" evidence="2">
    <location>
        <begin position="70"/>
        <end position="94"/>
    </location>
</feature>
<dbReference type="Proteomes" id="UP000612585">
    <property type="component" value="Unassembled WGS sequence"/>
</dbReference>
<evidence type="ECO:0000256" key="2">
    <source>
        <dbReference type="SAM" id="Phobius"/>
    </source>
</evidence>
<keyword evidence="2" id="KW-0812">Transmembrane</keyword>
<feature type="transmembrane region" description="Helical" evidence="2">
    <location>
        <begin position="269"/>
        <end position="289"/>
    </location>
</feature>
<feature type="region of interest" description="Disordered" evidence="1">
    <location>
        <begin position="552"/>
        <end position="579"/>
    </location>
</feature>
<sequence>MVVVGAHLLVVPEWGGAGWPLIGVIGAVAVVVGVHRNRPARRLPWYLLGGTILCGAVGDALYALDGQREGIFLTLSDTTYMLMVPLVTGGLLGLTRVSVVLRDRLGLVGTLTATCAIGLIVWVLVASPVLRHSTLAAADRYSIAGFLLGDLLILAVAGRLVLAMPRNWSVILIMIGAVASLAGDIAYAFATMAGQGWEDGPANIGYLVLYGAWGAAALHPSMVDLTTPLPPRTPGMSRRWMVLIAVSLAVPPVILLIESLSGGIVDGVMIAIVSVGIYVLVFTLLADVVGAHRQAVLRETGLRQAGGALVAATAQAEVFAAVRVAVAGLMPKGTQHSVFLAGEPVEGATTRIVPVADLAAEAQAELAGFADALECPILPRPRGAVDPGKVGGAVTIGADRRVLLIARDAVEVLAAEARLALERIRLTEAINRRDSDNYLRTVIQNTSDVVLVVDEDDTIRYASPALGRELGLPLPPSGRLSDLVTDDELAGIELTIAQARDNSGPDGVRDTWNLRRANGSRVVVEVSCRDLRDDRMVRGYVLTLRDATVESQRHEEEIRQALRTRPAGQNRHNSSNKFR</sequence>
<evidence type="ECO:0000256" key="1">
    <source>
        <dbReference type="SAM" id="MobiDB-lite"/>
    </source>
</evidence>